<dbReference type="Gene3D" id="3.40.50.150">
    <property type="entry name" value="Vaccinia Virus protein VP39"/>
    <property type="match status" value="1"/>
</dbReference>
<reference evidence="8" key="1">
    <citation type="submission" date="2023-05" db="EMBL/GenBank/DDBJ databases">
        <title>Metabolic capabilities are highly conserved among human nasal-associated Corynebacterium species in pangenomic analyses.</title>
        <authorList>
            <person name="Tran T.H."/>
            <person name="Roberts A.Q."/>
            <person name="Escapa I.F."/>
            <person name="Gao W."/>
            <person name="Conlan S."/>
            <person name="Kong H."/>
            <person name="Segre J.A."/>
            <person name="Kelly M.S."/>
            <person name="Lemon K.P."/>
        </authorList>
    </citation>
    <scope>NUCLEOTIDE SEQUENCE</scope>
    <source>
        <strain evidence="8">KPL2654</strain>
    </source>
</reference>
<gene>
    <name evidence="8" type="ORF">QPX54_02175</name>
</gene>
<protein>
    <submittedName>
        <fullName evidence="8">Methyltransferase</fullName>
    </submittedName>
</protein>
<keyword evidence="2 8" id="KW-0489">Methyltransferase</keyword>
<feature type="domain" description="DUF7059" evidence="6">
    <location>
        <begin position="29"/>
        <end position="107"/>
    </location>
</feature>
<dbReference type="Proteomes" id="UP001226160">
    <property type="component" value="Unassembled WGS sequence"/>
</dbReference>
<dbReference type="GO" id="GO:0032259">
    <property type="term" value="P:methylation"/>
    <property type="evidence" value="ECO:0007669"/>
    <property type="project" value="UniProtKB-KW"/>
</dbReference>
<feature type="domain" description="Methyltransferase small" evidence="5">
    <location>
        <begin position="152"/>
        <end position="249"/>
    </location>
</feature>
<proteinExistence type="inferred from homology"/>
<evidence type="ECO:0000256" key="1">
    <source>
        <dbReference type="ARBA" id="ARBA00006149"/>
    </source>
</evidence>
<evidence type="ECO:0000313" key="8">
    <source>
        <dbReference type="EMBL" id="MDK4325327.1"/>
    </source>
</evidence>
<dbReference type="GO" id="GO:0008757">
    <property type="term" value="F:S-adenosylmethionine-dependent methyltransferase activity"/>
    <property type="evidence" value="ECO:0007669"/>
    <property type="project" value="TreeGrafter"/>
</dbReference>
<evidence type="ECO:0000256" key="4">
    <source>
        <dbReference type="ARBA" id="ARBA00022691"/>
    </source>
</evidence>
<dbReference type="EMBL" id="JASNVP010000002">
    <property type="protein sequence ID" value="MDK4325327.1"/>
    <property type="molecule type" value="Genomic_DNA"/>
</dbReference>
<evidence type="ECO:0000259" key="5">
    <source>
        <dbReference type="Pfam" id="PF05175"/>
    </source>
</evidence>
<dbReference type="GO" id="GO:0008170">
    <property type="term" value="F:N-methyltransferase activity"/>
    <property type="evidence" value="ECO:0007669"/>
    <property type="project" value="UniProtKB-ARBA"/>
</dbReference>
<name>A0AAP4F5X0_9CORY</name>
<dbReference type="InterPro" id="IPR056684">
    <property type="entry name" value="DUF7782"/>
</dbReference>
<organism evidence="8 9">
    <name type="scientific">Corynebacterium propinquum</name>
    <dbReference type="NCBI Taxonomy" id="43769"/>
    <lineage>
        <taxon>Bacteria</taxon>
        <taxon>Bacillati</taxon>
        <taxon>Actinomycetota</taxon>
        <taxon>Actinomycetes</taxon>
        <taxon>Mycobacteriales</taxon>
        <taxon>Corynebacteriaceae</taxon>
        <taxon>Corynebacterium</taxon>
    </lineage>
</organism>
<dbReference type="GO" id="GO:0003676">
    <property type="term" value="F:nucleic acid binding"/>
    <property type="evidence" value="ECO:0007669"/>
    <property type="project" value="InterPro"/>
</dbReference>
<dbReference type="InterPro" id="IPR007848">
    <property type="entry name" value="Small_mtfrase_dom"/>
</dbReference>
<comment type="caution">
    <text evidence="8">The sequence shown here is derived from an EMBL/GenBank/DDBJ whole genome shotgun (WGS) entry which is preliminary data.</text>
</comment>
<sequence length="530" mass="57782">MTTHANSTTPHPAERFGEAAKELIEYFAAIGFDSEGLAAHLGPDYLSALHRGDPGALRFRTQQATEFDQLIQAFILRDPVEKEHFSQLLGADLADKVIDANIAVCNGPAIVRVVIDVRPHVINGKPRWVFSDPDAAMVRQDAAEDHVPGVGAASLSLLQFCPTEPVASVLDLGTGSGVQILGQADSAQKVTATDVSTRALALADATIRGANIADKVELRAGSWFEPVVGKRFDRIVANPPFVVGSTEITHTYRDSGLDLDGASELVVSEVADYLAPGGSAYLLASWAHSGEIPWQHRVASWLPSHGVAAWVLQRDFADPALYVSTWLRDEAIDPRSHEASERSAEWLQHFADHDVHAIGFGYIAIQDIGDQPSEIIAEDIPQAFDDRLADEVSEYFVRAAWLREQSSEDIANARYQLRPQVAREIIEVPDTAAGMGFQPQVYRLTRMDGPRWSHEVDEHVAAIVAGLNPEGLPLREVVSMYAAAHNISNVDAMRTEDFNNNDDELLRQAVGVIADLVRHGLVIPADLVDD</sequence>
<dbReference type="Pfam" id="PF23186">
    <property type="entry name" value="DUF7059"/>
    <property type="match status" value="1"/>
</dbReference>
<dbReference type="AlphaFoldDB" id="A0AAP4F5X0"/>
<dbReference type="InterPro" id="IPR055487">
    <property type="entry name" value="DUF7059"/>
</dbReference>
<dbReference type="GO" id="GO:0008276">
    <property type="term" value="F:protein methyltransferase activity"/>
    <property type="evidence" value="ECO:0007669"/>
    <property type="project" value="TreeGrafter"/>
</dbReference>
<dbReference type="RefSeq" id="WP_239210823.1">
    <property type="nucleotide sequence ID" value="NZ_CP091865.1"/>
</dbReference>
<evidence type="ECO:0000256" key="3">
    <source>
        <dbReference type="ARBA" id="ARBA00022679"/>
    </source>
</evidence>
<dbReference type="GO" id="GO:0035657">
    <property type="term" value="C:eRF1 methyltransferase complex"/>
    <property type="evidence" value="ECO:0007669"/>
    <property type="project" value="TreeGrafter"/>
</dbReference>
<dbReference type="SUPFAM" id="SSF53335">
    <property type="entry name" value="S-adenosyl-L-methionine-dependent methyltransferases"/>
    <property type="match status" value="1"/>
</dbReference>
<dbReference type="Pfam" id="PF05175">
    <property type="entry name" value="MTS"/>
    <property type="match status" value="1"/>
</dbReference>
<keyword evidence="3" id="KW-0808">Transferase</keyword>
<dbReference type="InterPro" id="IPR002052">
    <property type="entry name" value="DNA_methylase_N6_adenine_CS"/>
</dbReference>
<dbReference type="Pfam" id="PF25004">
    <property type="entry name" value="DUF7782"/>
    <property type="match status" value="1"/>
</dbReference>
<dbReference type="CDD" id="cd02440">
    <property type="entry name" value="AdoMet_MTases"/>
    <property type="match status" value="1"/>
</dbReference>
<keyword evidence="4" id="KW-0949">S-adenosyl-L-methionine</keyword>
<evidence type="ECO:0000259" key="7">
    <source>
        <dbReference type="Pfam" id="PF25004"/>
    </source>
</evidence>
<accession>A0AAP4F5X0</accession>
<dbReference type="PROSITE" id="PS00092">
    <property type="entry name" value="N6_MTASE"/>
    <property type="match status" value="1"/>
</dbReference>
<dbReference type="InterPro" id="IPR052190">
    <property type="entry name" value="Euk-Arch_PrmC-MTase"/>
</dbReference>
<dbReference type="InterPro" id="IPR029063">
    <property type="entry name" value="SAM-dependent_MTases_sf"/>
</dbReference>
<evidence type="ECO:0000256" key="2">
    <source>
        <dbReference type="ARBA" id="ARBA00022603"/>
    </source>
</evidence>
<comment type="similarity">
    <text evidence="1">Belongs to the eukaryotic/archaeal PrmC-related family.</text>
</comment>
<feature type="domain" description="DUF7782" evidence="7">
    <location>
        <begin position="394"/>
        <end position="524"/>
    </location>
</feature>
<evidence type="ECO:0000313" key="9">
    <source>
        <dbReference type="Proteomes" id="UP001226160"/>
    </source>
</evidence>
<dbReference type="PANTHER" id="PTHR45875:SF1">
    <property type="entry name" value="METHYLTRANSFERASE N6AMT1"/>
    <property type="match status" value="1"/>
</dbReference>
<dbReference type="PANTHER" id="PTHR45875">
    <property type="entry name" value="METHYLTRANSFERASE N6AMT1"/>
    <property type="match status" value="1"/>
</dbReference>
<evidence type="ECO:0000259" key="6">
    <source>
        <dbReference type="Pfam" id="PF23186"/>
    </source>
</evidence>